<evidence type="ECO:0000313" key="3">
    <source>
        <dbReference type="Proteomes" id="UP000003676"/>
    </source>
</evidence>
<dbReference type="AlphaFoldDB" id="B6WWK6"/>
<protein>
    <submittedName>
        <fullName evidence="2">Uncharacterized protein</fullName>
    </submittedName>
</protein>
<organism evidence="2 3">
    <name type="scientific">Desulfovibrio piger ATCC 29098</name>
    <dbReference type="NCBI Taxonomy" id="411464"/>
    <lineage>
        <taxon>Bacteria</taxon>
        <taxon>Pseudomonadati</taxon>
        <taxon>Thermodesulfobacteriota</taxon>
        <taxon>Desulfovibrionia</taxon>
        <taxon>Desulfovibrionales</taxon>
        <taxon>Desulfovibrionaceae</taxon>
        <taxon>Desulfovibrio</taxon>
    </lineage>
</organism>
<feature type="compositionally biased region" description="Basic residues" evidence="1">
    <location>
        <begin position="57"/>
        <end position="68"/>
    </location>
</feature>
<comment type="caution">
    <text evidence="2">The sequence shown here is derived from an EMBL/GenBank/DDBJ whole genome shotgun (WGS) entry which is preliminary data.</text>
</comment>
<dbReference type="EMBL" id="ABXU01000074">
    <property type="protein sequence ID" value="EEB32623.1"/>
    <property type="molecule type" value="Genomic_DNA"/>
</dbReference>
<sequence>MGRKLLEKNGFALAVAPVGRCASRRCCGGHAASRMRARNPDGSEFTPSRSRVPARTLRARSFRKARDD</sequence>
<feature type="region of interest" description="Disordered" evidence="1">
    <location>
        <begin position="30"/>
        <end position="68"/>
    </location>
</feature>
<dbReference type="Proteomes" id="UP000003676">
    <property type="component" value="Unassembled WGS sequence"/>
</dbReference>
<evidence type="ECO:0000256" key="1">
    <source>
        <dbReference type="SAM" id="MobiDB-lite"/>
    </source>
</evidence>
<proteinExistence type="predicted"/>
<name>B6WWK6_9BACT</name>
<dbReference type="HOGENOM" id="CLU_2787098_0_0_7"/>
<gene>
    <name evidence="2" type="ORF">DESPIG_02474</name>
</gene>
<accession>B6WWK6</accession>
<reference evidence="2 3" key="1">
    <citation type="submission" date="2008-10" db="EMBL/GenBank/DDBJ databases">
        <title>Draft genome sequence of Desulvovibrio piger (ATCC 29098).</title>
        <authorList>
            <person name="Sudarsanam P."/>
            <person name="Ley R."/>
            <person name="Guruge J."/>
            <person name="Turnbaugh P.J."/>
            <person name="Mahowald M."/>
            <person name="Liep D."/>
            <person name="Gordon J."/>
        </authorList>
    </citation>
    <scope>NUCLEOTIDE SEQUENCE [LARGE SCALE GENOMIC DNA]</scope>
    <source>
        <strain evidence="2 3">ATCC 29098</strain>
    </source>
</reference>
<evidence type="ECO:0000313" key="2">
    <source>
        <dbReference type="EMBL" id="EEB32623.1"/>
    </source>
</evidence>
<reference evidence="2 3" key="2">
    <citation type="submission" date="2008-10" db="EMBL/GenBank/DDBJ databases">
        <authorList>
            <person name="Fulton L."/>
            <person name="Clifton S."/>
            <person name="Fulton B."/>
            <person name="Xu J."/>
            <person name="Minx P."/>
            <person name="Pepin K.H."/>
            <person name="Johnson M."/>
            <person name="Bhonagiri V."/>
            <person name="Nash W.E."/>
            <person name="Mardis E.R."/>
            <person name="Wilson R.K."/>
        </authorList>
    </citation>
    <scope>NUCLEOTIDE SEQUENCE [LARGE SCALE GENOMIC DNA]</scope>
    <source>
        <strain evidence="2 3">ATCC 29098</strain>
    </source>
</reference>